<sequence>MSTLVIYDSTGYIISQVSSSVREPQGIPFLWVDIPEGKQIKITDGIGVDVSVTPHQAILEDIPPTEMEILQAKSEEQAVTIDVILTEIIPSLMA</sequence>
<evidence type="ECO:0000313" key="1">
    <source>
        <dbReference type="EMBL" id="CDV96344.1"/>
    </source>
</evidence>
<accession>A0A098AU83</accession>
<reference evidence="1" key="1">
    <citation type="submission" date="2014-07" db="EMBL/GenBank/DDBJ databases">
        <authorList>
            <person name="Hornung V.Bastian."/>
        </authorList>
    </citation>
    <scope>NUCLEOTIDE SEQUENCE</scope>
    <source>
        <strain evidence="1">PCE-S</strain>
    </source>
</reference>
<protein>
    <submittedName>
        <fullName evidence="1">Uncharacterized protein</fullName>
    </submittedName>
</protein>
<gene>
    <name evidence="1" type="ORF">DPCES_5346</name>
</gene>
<organism evidence="1">
    <name type="scientific">Desulfitobacterium hafniense</name>
    <name type="common">Desulfitobacterium frappieri</name>
    <dbReference type="NCBI Taxonomy" id="49338"/>
    <lineage>
        <taxon>Bacteria</taxon>
        <taxon>Bacillati</taxon>
        <taxon>Bacillota</taxon>
        <taxon>Clostridia</taxon>
        <taxon>Eubacteriales</taxon>
        <taxon>Desulfitobacteriaceae</taxon>
        <taxon>Desulfitobacterium</taxon>
    </lineage>
</organism>
<dbReference type="RefSeq" id="WP_208926855.1">
    <property type="nucleotide sequence ID" value="NZ_LK996018.1"/>
</dbReference>
<dbReference type="PATRIC" id="fig|49338.4.peg.5755"/>
<name>A0A098AU83_DESHA</name>
<proteinExistence type="predicted"/>
<dbReference type="EMBL" id="LK996018">
    <property type="protein sequence ID" value="CDV96344.1"/>
    <property type="molecule type" value="Genomic_DNA"/>
</dbReference>
<dbReference type="AlphaFoldDB" id="A0A098AU83"/>